<evidence type="ECO:0000256" key="1">
    <source>
        <dbReference type="ARBA" id="ARBA00004123"/>
    </source>
</evidence>
<accession>A0A9P0CPE1</accession>
<evidence type="ECO:0000259" key="10">
    <source>
        <dbReference type="PROSITE" id="PS50097"/>
    </source>
</evidence>
<evidence type="ECO:0000256" key="7">
    <source>
        <dbReference type="ARBA" id="ARBA00023242"/>
    </source>
</evidence>
<dbReference type="GO" id="GO:0045467">
    <property type="term" value="P:R7 cell development"/>
    <property type="evidence" value="ECO:0007669"/>
    <property type="project" value="UniProtKB-ARBA"/>
</dbReference>
<evidence type="ECO:0000313" key="12">
    <source>
        <dbReference type="Proteomes" id="UP001153636"/>
    </source>
</evidence>
<evidence type="ECO:0000256" key="4">
    <source>
        <dbReference type="ARBA" id="ARBA00022902"/>
    </source>
</evidence>
<evidence type="ECO:0000256" key="3">
    <source>
        <dbReference type="ARBA" id="ARBA00022782"/>
    </source>
</evidence>
<dbReference type="GO" id="GO:0005634">
    <property type="term" value="C:nucleus"/>
    <property type="evidence" value="ECO:0007669"/>
    <property type="project" value="UniProtKB-SubCell"/>
</dbReference>
<feature type="compositionally biased region" description="Basic and acidic residues" evidence="9">
    <location>
        <begin position="116"/>
        <end position="127"/>
    </location>
</feature>
<dbReference type="Proteomes" id="UP001153636">
    <property type="component" value="Chromosome 2"/>
</dbReference>
<dbReference type="GO" id="GO:0007464">
    <property type="term" value="P:R3/R4 cell fate commitment"/>
    <property type="evidence" value="ECO:0007669"/>
    <property type="project" value="UniProtKB-ARBA"/>
</dbReference>
<dbReference type="GO" id="GO:0016199">
    <property type="term" value="P:axon midline choice point recognition"/>
    <property type="evidence" value="ECO:0007669"/>
    <property type="project" value="UniProtKB-ARBA"/>
</dbReference>
<comment type="function">
    <text evidence="8">Putative transcription factor required for axon growth and guidance in the central and peripheral nervous systems. Repels CNS axons away from the midline by promoting the expression of the midline repellent sli and its receptor robo.</text>
</comment>
<feature type="compositionally biased region" description="Pro residues" evidence="9">
    <location>
        <begin position="128"/>
        <end position="137"/>
    </location>
</feature>
<keyword evidence="12" id="KW-1185">Reference proteome</keyword>
<dbReference type="PROSITE" id="PS50097">
    <property type="entry name" value="BTB"/>
    <property type="match status" value="1"/>
</dbReference>
<feature type="compositionally biased region" description="Gly residues" evidence="9">
    <location>
        <begin position="293"/>
        <end position="305"/>
    </location>
</feature>
<dbReference type="GO" id="GO:0006357">
    <property type="term" value="P:regulation of transcription by RNA polymerase II"/>
    <property type="evidence" value="ECO:0007669"/>
    <property type="project" value="TreeGrafter"/>
</dbReference>
<name>A0A9P0CPE1_9CUCU</name>
<comment type="subcellular location">
    <subcellularLocation>
        <location evidence="1">Nucleus</location>
    </subcellularLocation>
</comment>
<dbReference type="GO" id="GO:0008406">
    <property type="term" value="P:gonad development"/>
    <property type="evidence" value="ECO:0007669"/>
    <property type="project" value="UniProtKB-ARBA"/>
</dbReference>
<dbReference type="InterPro" id="IPR051095">
    <property type="entry name" value="Dros_DevTransReg"/>
</dbReference>
<evidence type="ECO:0000256" key="9">
    <source>
        <dbReference type="SAM" id="MobiDB-lite"/>
    </source>
</evidence>
<dbReference type="CDD" id="cd18315">
    <property type="entry name" value="BTB_POZ_BAB-like"/>
    <property type="match status" value="1"/>
</dbReference>
<dbReference type="Pfam" id="PF21599">
    <property type="entry name" value="ZSWIM3_N"/>
    <property type="match status" value="1"/>
</dbReference>
<keyword evidence="6" id="KW-0804">Transcription</keyword>
<dbReference type="SMART" id="SM00225">
    <property type="entry name" value="BTB"/>
    <property type="match status" value="1"/>
</dbReference>
<dbReference type="GO" id="GO:0007526">
    <property type="term" value="P:larval somatic muscle development"/>
    <property type="evidence" value="ECO:0007669"/>
    <property type="project" value="UniProtKB-ARBA"/>
</dbReference>
<reference evidence="11" key="1">
    <citation type="submission" date="2022-01" db="EMBL/GenBank/DDBJ databases">
        <authorList>
            <person name="King R."/>
        </authorList>
    </citation>
    <scope>NUCLEOTIDE SEQUENCE</scope>
</reference>
<keyword evidence="7" id="KW-0539">Nucleus</keyword>
<evidence type="ECO:0000256" key="6">
    <source>
        <dbReference type="ARBA" id="ARBA00023163"/>
    </source>
</evidence>
<feature type="region of interest" description="Disordered" evidence="9">
    <location>
        <begin position="114"/>
        <end position="199"/>
    </location>
</feature>
<evidence type="ECO:0000256" key="2">
    <source>
        <dbReference type="ARBA" id="ARBA00022473"/>
    </source>
</evidence>
<dbReference type="EMBL" id="OV651814">
    <property type="protein sequence ID" value="CAH1105884.1"/>
    <property type="molecule type" value="Genomic_DNA"/>
</dbReference>
<dbReference type="GO" id="GO:0045476">
    <property type="term" value="P:nurse cell apoptotic process"/>
    <property type="evidence" value="ECO:0007669"/>
    <property type="project" value="UniProtKB-ARBA"/>
</dbReference>
<feature type="compositionally biased region" description="Polar residues" evidence="9">
    <location>
        <begin position="186"/>
        <end position="199"/>
    </location>
</feature>
<keyword evidence="4" id="KW-0524">Neurogenesis</keyword>
<dbReference type="InterPro" id="IPR048325">
    <property type="entry name" value="ZSWIM3_N"/>
</dbReference>
<dbReference type="OrthoDB" id="407106at2759"/>
<evidence type="ECO:0000256" key="5">
    <source>
        <dbReference type="ARBA" id="ARBA00023015"/>
    </source>
</evidence>
<evidence type="ECO:0000313" key="11">
    <source>
        <dbReference type="EMBL" id="CAH1105884.1"/>
    </source>
</evidence>
<dbReference type="Pfam" id="PF00651">
    <property type="entry name" value="BTB"/>
    <property type="match status" value="1"/>
</dbReference>
<protein>
    <recommendedName>
        <fullName evidence="10">BTB domain-containing protein</fullName>
    </recommendedName>
</protein>
<feature type="region of interest" description="Disordered" evidence="9">
    <location>
        <begin position="276"/>
        <end position="305"/>
    </location>
</feature>
<dbReference type="InterPro" id="IPR011333">
    <property type="entry name" value="SKP1/BTB/POZ_sf"/>
</dbReference>
<keyword evidence="5" id="KW-0805">Transcription regulation</keyword>
<keyword evidence="2" id="KW-0217">Developmental protein</keyword>
<keyword evidence="3" id="KW-0221">Differentiation</keyword>
<gene>
    <name evidence="11" type="ORF">PSYICH_LOCUS7263</name>
</gene>
<organism evidence="11 12">
    <name type="scientific">Psylliodes chrysocephalus</name>
    <dbReference type="NCBI Taxonomy" id="3402493"/>
    <lineage>
        <taxon>Eukaryota</taxon>
        <taxon>Metazoa</taxon>
        <taxon>Ecdysozoa</taxon>
        <taxon>Arthropoda</taxon>
        <taxon>Hexapoda</taxon>
        <taxon>Insecta</taxon>
        <taxon>Pterygota</taxon>
        <taxon>Neoptera</taxon>
        <taxon>Endopterygota</taxon>
        <taxon>Coleoptera</taxon>
        <taxon>Polyphaga</taxon>
        <taxon>Cucujiformia</taxon>
        <taxon>Chrysomeloidea</taxon>
        <taxon>Chrysomelidae</taxon>
        <taxon>Galerucinae</taxon>
        <taxon>Alticini</taxon>
        <taxon>Psylliodes</taxon>
    </lineage>
</organism>
<dbReference type="Gene3D" id="3.30.710.10">
    <property type="entry name" value="Potassium Channel Kv1.1, Chain A"/>
    <property type="match status" value="1"/>
</dbReference>
<dbReference type="PANTHER" id="PTHR23110">
    <property type="entry name" value="BTB DOMAIN TRANSCRIPTION FACTOR"/>
    <property type="match status" value="1"/>
</dbReference>
<dbReference type="InterPro" id="IPR000210">
    <property type="entry name" value="BTB/POZ_dom"/>
</dbReference>
<dbReference type="SUPFAM" id="SSF54695">
    <property type="entry name" value="POZ domain"/>
    <property type="match status" value="1"/>
</dbReference>
<sequence length="478" mass="53824">MDDDQQFCLRWNNHQSTLVAVFDTLLENGTLVDCTLAAEGKFLNAHKVVLSACSPYFEALLSKHFDKHPILILKDVKFQELKAMMDYMYRGEVNISQDQLGALLKAAESLQIKGLSDNRKGETERKPAPAPPPPKSPQPASTLPKVQGLTIEQRARDDSREGSISPGPRKKKRLRRKSEELDNHDASNSSESHSLPAQNIPTLPAVTKMNADVPEQVETKSEILTRHKQTDEMPQVPIIKEKIETHTELMLEPKSEYVDEMNEDSIEDLTLDDDDLSNMEQMDDGAGPSHGNTGEGSSQGFGGWHMGNQSQDEVFLAAQEAVGAHRDSQGGPTIEIGMKFPTFRKLKTFLDNHCTKHNIKLYTIRYRKIISSNLSRKINRKLVYFEIQYGCKHGGRPIKKKKKLSKNVGLNPDPCQYYITFRADSDGQNLELKDMCLDHNHEITSEAILVDLDGDCNDENFVLTDFIKFEVKNEDLSS</sequence>
<dbReference type="AlphaFoldDB" id="A0A9P0CPE1"/>
<dbReference type="PANTHER" id="PTHR23110:SF111">
    <property type="entry name" value="LONGITUDINALS LACKING PROTEIN, ISOFORMS F_I_K_T"/>
    <property type="match status" value="1"/>
</dbReference>
<feature type="domain" description="BTB" evidence="10">
    <location>
        <begin position="32"/>
        <end position="97"/>
    </location>
</feature>
<dbReference type="FunFam" id="3.30.710.10:FF:000091">
    <property type="entry name" value="Lola, isoform F"/>
    <property type="match status" value="1"/>
</dbReference>
<dbReference type="GO" id="GO:0035167">
    <property type="term" value="P:larval lymph gland hemopoiesis"/>
    <property type="evidence" value="ECO:0007669"/>
    <property type="project" value="UniProtKB-ARBA"/>
</dbReference>
<evidence type="ECO:0000256" key="8">
    <source>
        <dbReference type="ARBA" id="ARBA00037382"/>
    </source>
</evidence>
<proteinExistence type="predicted"/>
<dbReference type="GO" id="GO:0048813">
    <property type="term" value="P:dendrite morphogenesis"/>
    <property type="evidence" value="ECO:0007669"/>
    <property type="project" value="UniProtKB-ARBA"/>
</dbReference>